<accession>A0AAT9FGU7</accession>
<sequence>MRIDFHYFSAACAVGAVALGLLASCSTAEKEPFQVRQFHLSSVKATDDSAQMIRGEQLYRLRGAVTMEERTSRLGHYYTVYWNDIQNTGDAKVVFEYQQATTASKVLTMTREIPAGLNSGSVEFRVIGDSYKQGGRVLAWRARLISNGKVLAMKRSYLWR</sequence>
<evidence type="ECO:0008006" key="3">
    <source>
        <dbReference type="Google" id="ProtNLM"/>
    </source>
</evidence>
<evidence type="ECO:0000313" key="2">
    <source>
        <dbReference type="EMBL" id="BDS05183.1"/>
    </source>
</evidence>
<dbReference type="EMBL" id="AP026866">
    <property type="protein sequence ID" value="BDS05183.1"/>
    <property type="molecule type" value="Genomic_DNA"/>
</dbReference>
<dbReference type="KEGG" id="osu:NT6N_02230"/>
<organism evidence="2">
    <name type="scientific">Oceaniferula spumae</name>
    <dbReference type="NCBI Taxonomy" id="2979115"/>
    <lineage>
        <taxon>Bacteria</taxon>
        <taxon>Pseudomonadati</taxon>
        <taxon>Verrucomicrobiota</taxon>
        <taxon>Verrucomicrobiia</taxon>
        <taxon>Verrucomicrobiales</taxon>
        <taxon>Verrucomicrobiaceae</taxon>
        <taxon>Oceaniferula</taxon>
    </lineage>
</organism>
<keyword evidence="1" id="KW-0732">Signal</keyword>
<reference evidence="2" key="1">
    <citation type="submission" date="2024-07" db="EMBL/GenBank/DDBJ databases">
        <title>Complete genome sequence of Verrucomicrobiaceae bacterium NT6N.</title>
        <authorList>
            <person name="Huang C."/>
            <person name="Takami H."/>
            <person name="Hamasaki K."/>
        </authorList>
    </citation>
    <scope>NUCLEOTIDE SEQUENCE</scope>
    <source>
        <strain evidence="2">NT6N</strain>
    </source>
</reference>
<gene>
    <name evidence="2" type="ORF">NT6N_02230</name>
</gene>
<dbReference type="PROSITE" id="PS51257">
    <property type="entry name" value="PROKAR_LIPOPROTEIN"/>
    <property type="match status" value="1"/>
</dbReference>
<evidence type="ECO:0000256" key="1">
    <source>
        <dbReference type="SAM" id="SignalP"/>
    </source>
</evidence>
<dbReference type="AlphaFoldDB" id="A0AAT9FGU7"/>
<protein>
    <recommendedName>
        <fullName evidence="3">DUF1425 domain-containing protein</fullName>
    </recommendedName>
</protein>
<proteinExistence type="predicted"/>
<name>A0AAT9FGU7_9BACT</name>
<feature type="chain" id="PRO_5043580146" description="DUF1425 domain-containing protein" evidence="1">
    <location>
        <begin position="24"/>
        <end position="160"/>
    </location>
</feature>
<feature type="signal peptide" evidence="1">
    <location>
        <begin position="1"/>
        <end position="23"/>
    </location>
</feature>